<dbReference type="EMBL" id="JARJCW010000093">
    <property type="protein sequence ID" value="KAJ7195102.1"/>
    <property type="molecule type" value="Genomic_DNA"/>
</dbReference>
<dbReference type="SUPFAM" id="SSF51735">
    <property type="entry name" value="NAD(P)-binding Rossmann-fold domains"/>
    <property type="match status" value="1"/>
</dbReference>
<comment type="caution">
    <text evidence="1">The sequence shown here is derived from an EMBL/GenBank/DDBJ whole genome shotgun (WGS) entry which is preliminary data.</text>
</comment>
<dbReference type="InterPro" id="IPR036291">
    <property type="entry name" value="NAD(P)-bd_dom_sf"/>
</dbReference>
<dbReference type="PANTHER" id="PTHR45458">
    <property type="entry name" value="SHORT-CHAIN DEHYDROGENASE/REDUCTASE SDR"/>
    <property type="match status" value="1"/>
</dbReference>
<organism evidence="1 2">
    <name type="scientific">Mycena pura</name>
    <dbReference type="NCBI Taxonomy" id="153505"/>
    <lineage>
        <taxon>Eukaryota</taxon>
        <taxon>Fungi</taxon>
        <taxon>Dikarya</taxon>
        <taxon>Basidiomycota</taxon>
        <taxon>Agaricomycotina</taxon>
        <taxon>Agaricomycetes</taxon>
        <taxon>Agaricomycetidae</taxon>
        <taxon>Agaricales</taxon>
        <taxon>Marasmiineae</taxon>
        <taxon>Mycenaceae</taxon>
        <taxon>Mycena</taxon>
    </lineage>
</organism>
<reference evidence="1" key="1">
    <citation type="submission" date="2023-03" db="EMBL/GenBank/DDBJ databases">
        <title>Massive genome expansion in bonnet fungi (Mycena s.s.) driven by repeated elements and novel gene families across ecological guilds.</title>
        <authorList>
            <consortium name="Lawrence Berkeley National Laboratory"/>
            <person name="Harder C.B."/>
            <person name="Miyauchi S."/>
            <person name="Viragh M."/>
            <person name="Kuo A."/>
            <person name="Thoen E."/>
            <person name="Andreopoulos B."/>
            <person name="Lu D."/>
            <person name="Skrede I."/>
            <person name="Drula E."/>
            <person name="Henrissat B."/>
            <person name="Morin E."/>
            <person name="Kohler A."/>
            <person name="Barry K."/>
            <person name="LaButti K."/>
            <person name="Morin E."/>
            <person name="Salamov A."/>
            <person name="Lipzen A."/>
            <person name="Mereny Z."/>
            <person name="Hegedus B."/>
            <person name="Baldrian P."/>
            <person name="Stursova M."/>
            <person name="Weitz H."/>
            <person name="Taylor A."/>
            <person name="Grigoriev I.V."/>
            <person name="Nagy L.G."/>
            <person name="Martin F."/>
            <person name="Kauserud H."/>
        </authorList>
    </citation>
    <scope>NUCLEOTIDE SEQUENCE</scope>
    <source>
        <strain evidence="1">9144</strain>
    </source>
</reference>
<dbReference type="PANTHER" id="PTHR45458:SF3">
    <property type="entry name" value="CHAIN DEHYDROGENASE (ATSC), PUTATIVE-RELATED"/>
    <property type="match status" value="1"/>
</dbReference>
<evidence type="ECO:0000313" key="1">
    <source>
        <dbReference type="EMBL" id="KAJ7195102.1"/>
    </source>
</evidence>
<keyword evidence="2" id="KW-1185">Reference proteome</keyword>
<name>A0AAD6UV60_9AGAR</name>
<evidence type="ECO:0000313" key="2">
    <source>
        <dbReference type="Proteomes" id="UP001219525"/>
    </source>
</evidence>
<dbReference type="Proteomes" id="UP001219525">
    <property type="component" value="Unassembled WGS sequence"/>
</dbReference>
<gene>
    <name evidence="1" type="ORF">GGX14DRAFT_404243</name>
</gene>
<proteinExistence type="predicted"/>
<dbReference type="InterPro" id="IPR052184">
    <property type="entry name" value="SDR_enzymes"/>
</dbReference>
<dbReference type="Gene3D" id="3.40.50.720">
    <property type="entry name" value="NAD(P)-binding Rossmann-like Domain"/>
    <property type="match status" value="1"/>
</dbReference>
<accession>A0AAD6UV60</accession>
<dbReference type="AlphaFoldDB" id="A0AAD6UV60"/>
<protein>
    <submittedName>
        <fullName evidence="1">Uncharacterized protein</fullName>
    </submittedName>
</protein>
<dbReference type="GO" id="GO:0016616">
    <property type="term" value="F:oxidoreductase activity, acting on the CH-OH group of donors, NAD or NADP as acceptor"/>
    <property type="evidence" value="ECO:0007669"/>
    <property type="project" value="TreeGrafter"/>
</dbReference>
<sequence>MQNTEKTEAANAVESATGGTLDYLIIVAALATNMNKPILAFDSNEELDEDLLEHFPPAPPRAVLSTGNADLDGTLTMANPGRVGYAISKAAMNMAVAKLALALKPEGFVFVSISPGMVDSKAGRRLMQGSPQDEAVFQKTAERIKLLLPDFKGPITAMQSVDMMLEVIHRWTVEETGQFVSHYGNNKQWLCLVLCLFRSAYGTNERRPLANDLSLPDLPVIVGLSSRPAGP</sequence>